<accession>A0A6V7QHI0</accession>
<feature type="compositionally biased region" description="Basic residues" evidence="1">
    <location>
        <begin position="41"/>
        <end position="59"/>
    </location>
</feature>
<protein>
    <submittedName>
        <fullName evidence="2">Uncharacterized protein</fullName>
    </submittedName>
</protein>
<evidence type="ECO:0000313" key="2">
    <source>
        <dbReference type="EMBL" id="CAD1842560.1"/>
    </source>
</evidence>
<organism evidence="2">
    <name type="scientific">Ananas comosus var. bracteatus</name>
    <name type="common">red pineapple</name>
    <dbReference type="NCBI Taxonomy" id="296719"/>
    <lineage>
        <taxon>Eukaryota</taxon>
        <taxon>Viridiplantae</taxon>
        <taxon>Streptophyta</taxon>
        <taxon>Embryophyta</taxon>
        <taxon>Tracheophyta</taxon>
        <taxon>Spermatophyta</taxon>
        <taxon>Magnoliopsida</taxon>
        <taxon>Liliopsida</taxon>
        <taxon>Poales</taxon>
        <taxon>Bromeliaceae</taxon>
        <taxon>Bromelioideae</taxon>
        <taxon>Ananas</taxon>
    </lineage>
</organism>
<dbReference type="PANTHER" id="PTHR33448">
    <property type="entry name" value="CHLOROPLAST PROTEIN HCF243-RELATED"/>
    <property type="match status" value="1"/>
</dbReference>
<feature type="region of interest" description="Disordered" evidence="1">
    <location>
        <begin position="15"/>
        <end position="64"/>
    </location>
</feature>
<dbReference type="AlphaFoldDB" id="A0A6V7QHI0"/>
<evidence type="ECO:0000256" key="1">
    <source>
        <dbReference type="SAM" id="MobiDB-lite"/>
    </source>
</evidence>
<sequence>MEVSKETWVCSTDFLRWRPPHYGQQPGGGGQPSKEGAVGKPKPKPKTKPTAKPKPKRISGGHDHLKGVAATALAVEQKLKLAVPAPPPMAPFGPFVLTRCKSEPMRSSARLAPDACFWKERHRPIGAAGIGF</sequence>
<reference evidence="2" key="1">
    <citation type="submission" date="2020-07" db="EMBL/GenBank/DDBJ databases">
        <authorList>
            <person name="Lin J."/>
        </authorList>
    </citation>
    <scope>NUCLEOTIDE SEQUENCE</scope>
</reference>
<gene>
    <name evidence="2" type="ORF">CB5_LOCUS25771</name>
</gene>
<name>A0A6V7QHI0_ANACO</name>
<dbReference type="PANTHER" id="PTHR33448:SF4">
    <property type="entry name" value="CHLOROPLAST PROTEIN HCF243"/>
    <property type="match status" value="1"/>
</dbReference>
<proteinExistence type="predicted"/>
<dbReference type="EMBL" id="LR862136">
    <property type="protein sequence ID" value="CAD1842560.1"/>
    <property type="molecule type" value="Genomic_DNA"/>
</dbReference>